<dbReference type="AlphaFoldDB" id="A0A9P9WZQ1"/>
<gene>
    <name evidence="1" type="ORF">CABS02_15271</name>
</gene>
<protein>
    <submittedName>
        <fullName evidence="1">Uncharacterized protein</fullName>
    </submittedName>
</protein>
<evidence type="ECO:0000313" key="2">
    <source>
        <dbReference type="Proteomes" id="UP001056436"/>
    </source>
</evidence>
<reference evidence="1" key="1">
    <citation type="submission" date="2019-01" db="EMBL/GenBank/DDBJ databases">
        <title>Colletotrichum abscissum LGMF1257.</title>
        <authorList>
            <person name="Baroncelli R."/>
        </authorList>
    </citation>
    <scope>NUCLEOTIDE SEQUENCE</scope>
    <source>
        <strain evidence="1">Ca142</strain>
    </source>
</reference>
<organism evidence="1 2">
    <name type="scientific">Colletotrichum abscissum</name>
    <dbReference type="NCBI Taxonomy" id="1671311"/>
    <lineage>
        <taxon>Eukaryota</taxon>
        <taxon>Fungi</taxon>
        <taxon>Dikarya</taxon>
        <taxon>Ascomycota</taxon>
        <taxon>Pezizomycotina</taxon>
        <taxon>Sordariomycetes</taxon>
        <taxon>Hypocreomycetidae</taxon>
        <taxon>Glomerellales</taxon>
        <taxon>Glomerellaceae</taxon>
        <taxon>Colletotrichum</taxon>
        <taxon>Colletotrichum acutatum species complex</taxon>
    </lineage>
</organism>
<comment type="caution">
    <text evidence="1">The sequence shown here is derived from an EMBL/GenBank/DDBJ whole genome shotgun (WGS) entry which is preliminary data.</text>
</comment>
<proteinExistence type="predicted"/>
<sequence>MSITVNINVNINLNLDNLIASCQRMGRAEAVQNLLNETAQELRTKHHDKNLHILILSLSQSQRCQPQLNDIVFYANFKWAQGIDAHDFGVWIFRSGEIDHTKEDGGWINWGFTGGQRSGRNGGHVKW</sequence>
<keyword evidence="2" id="KW-1185">Reference proteome</keyword>
<dbReference type="Proteomes" id="UP001056436">
    <property type="component" value="Unassembled WGS sequence"/>
</dbReference>
<accession>A0A9P9WZQ1</accession>
<dbReference type="EMBL" id="SDAQ01000284">
    <property type="protein sequence ID" value="KAI3527847.1"/>
    <property type="molecule type" value="Genomic_DNA"/>
</dbReference>
<evidence type="ECO:0000313" key="1">
    <source>
        <dbReference type="EMBL" id="KAI3527847.1"/>
    </source>
</evidence>
<name>A0A9P9WZQ1_9PEZI</name>
<dbReference type="OrthoDB" id="291007at2759"/>